<name>A0A387H6T6_9ACTN</name>
<keyword evidence="2" id="KW-1185">Reference proteome</keyword>
<proteinExistence type="predicted"/>
<organism evidence="1 2">
    <name type="scientific">Streptomyces hundungensis</name>
    <dbReference type="NCBI Taxonomy" id="1077946"/>
    <lineage>
        <taxon>Bacteria</taxon>
        <taxon>Bacillati</taxon>
        <taxon>Actinomycetota</taxon>
        <taxon>Actinomycetes</taxon>
        <taxon>Kitasatosporales</taxon>
        <taxon>Streptomycetaceae</taxon>
        <taxon>Streptomyces</taxon>
    </lineage>
</organism>
<gene>
    <name evidence="1" type="ORF">DWB77_01128</name>
</gene>
<sequence length="96" mass="10608">MRVLLKAKLDTEKANEAIRGGTMEKTMQSAMEMLRPEAAYFTAQDGCRTAIIVFDLADTSDIPRLTEPFMQDLGAKVEMSPVMNREDLARGLAARG</sequence>
<dbReference type="AlphaFoldDB" id="A0A387H6T6"/>
<evidence type="ECO:0000313" key="2">
    <source>
        <dbReference type="Proteomes" id="UP000271554"/>
    </source>
</evidence>
<accession>A0A387H6T6</accession>
<dbReference type="EMBL" id="CP032698">
    <property type="protein sequence ID" value="AYG79019.1"/>
    <property type="molecule type" value="Genomic_DNA"/>
</dbReference>
<dbReference type="Proteomes" id="UP000271554">
    <property type="component" value="Chromosome"/>
</dbReference>
<reference evidence="1 2" key="1">
    <citation type="submission" date="2018-10" db="EMBL/GenBank/DDBJ databases">
        <title>Relationship between Morphology and Antimicrobial Activity in Streptomyces.</title>
        <authorList>
            <person name="Kang H.J."/>
            <person name="Kim S.B."/>
        </authorList>
    </citation>
    <scope>NUCLEOTIDE SEQUENCE [LARGE SCALE GENOMIC DNA]</scope>
    <source>
        <strain evidence="1 2">BH38</strain>
    </source>
</reference>
<evidence type="ECO:0000313" key="1">
    <source>
        <dbReference type="EMBL" id="AYG79019.1"/>
    </source>
</evidence>
<evidence type="ECO:0008006" key="3">
    <source>
        <dbReference type="Google" id="ProtNLM"/>
    </source>
</evidence>
<dbReference type="OrthoDB" id="120749at2"/>
<dbReference type="KEGG" id="shun:DWB77_01128"/>
<dbReference type="RefSeq" id="WP_120720184.1">
    <property type="nucleotide sequence ID" value="NZ_CP032698.1"/>
</dbReference>
<protein>
    <recommendedName>
        <fullName evidence="3">GYD domain-containing protein</fullName>
    </recommendedName>
</protein>